<protein>
    <recommendedName>
        <fullName evidence="3">TolB-like 6-blade propeller-like</fullName>
    </recommendedName>
</protein>
<accession>A0ABX1X1S4</accession>
<reference evidence="1 2" key="1">
    <citation type="submission" date="2018-12" db="EMBL/GenBank/DDBJ databases">
        <title>Marinifilum JC070 sp. nov., a marine bacterium isolated from Yongle Blue Hole in the South China Sea.</title>
        <authorList>
            <person name="Fu T."/>
        </authorList>
    </citation>
    <scope>NUCLEOTIDE SEQUENCE [LARGE SCALE GENOMIC DNA]</scope>
    <source>
        <strain evidence="1 2">JC070</strain>
    </source>
</reference>
<sequence>MTLPHRRIEIRNLVIILVSFIVFACNNSNSKHTKTFKETENRTVSVKDKVTDIESELMFEYCSMLIYDSLLVVNELSPKGEKGIHFFNKNNLEYVSSSGFLGRGPGEISRLGEARCAFETKEIFVDDYGKMVRWKFPMDSVLNNKKFKPSRKLMLDNELFQIKYEFINDSISIGRSVKPTSTHSMDLVTTKQNIYTNKIEEYGYNFPEIRGRESYSDFALSVKNNVYVSCFNFVDLLTICDLNGNLRCNVFGSKWNAKEIKGIKFFMNVTIYKNYILASYIGGKGILKSKDGDLDSISPSKLIVFDMEGNYIKTIDVGYEFSAFCVDEDNERFIAYFDNRINPLGWFYLKI</sequence>
<gene>
    <name evidence="1" type="ORF">ELS83_19705</name>
</gene>
<evidence type="ECO:0000313" key="1">
    <source>
        <dbReference type="EMBL" id="NOU62030.1"/>
    </source>
</evidence>
<keyword evidence="2" id="KW-1185">Reference proteome</keyword>
<proteinExistence type="predicted"/>
<dbReference type="RefSeq" id="WP_171597291.1">
    <property type="nucleotide sequence ID" value="NZ_RZNH01000049.1"/>
</dbReference>
<dbReference type="EMBL" id="RZNH01000049">
    <property type="protein sequence ID" value="NOU62030.1"/>
    <property type="molecule type" value="Genomic_DNA"/>
</dbReference>
<organism evidence="1 2">
    <name type="scientific">Marinifilum caeruleilacunae</name>
    <dbReference type="NCBI Taxonomy" id="2499076"/>
    <lineage>
        <taxon>Bacteria</taxon>
        <taxon>Pseudomonadati</taxon>
        <taxon>Bacteroidota</taxon>
        <taxon>Bacteroidia</taxon>
        <taxon>Marinilabiliales</taxon>
        <taxon>Marinifilaceae</taxon>
    </lineage>
</organism>
<evidence type="ECO:0008006" key="3">
    <source>
        <dbReference type="Google" id="ProtNLM"/>
    </source>
</evidence>
<dbReference type="Proteomes" id="UP000732105">
    <property type="component" value="Unassembled WGS sequence"/>
</dbReference>
<dbReference type="PROSITE" id="PS51257">
    <property type="entry name" value="PROKAR_LIPOPROTEIN"/>
    <property type="match status" value="1"/>
</dbReference>
<evidence type="ECO:0000313" key="2">
    <source>
        <dbReference type="Proteomes" id="UP000732105"/>
    </source>
</evidence>
<name>A0ABX1X1S4_9BACT</name>
<comment type="caution">
    <text evidence="1">The sequence shown here is derived from an EMBL/GenBank/DDBJ whole genome shotgun (WGS) entry which is preliminary data.</text>
</comment>